<dbReference type="GeneID" id="59148453"/>
<dbReference type="Proteomes" id="UP000594121">
    <property type="component" value="Chromosome"/>
</dbReference>
<dbReference type="InterPro" id="IPR050166">
    <property type="entry name" value="ABC_transporter_ATP-bind"/>
</dbReference>
<keyword evidence="3 5" id="KW-0067">ATP-binding</keyword>
<dbReference type="KEGG" id="thel:IG193_01115"/>
<keyword evidence="2" id="KW-0547">Nucleotide-binding</keyword>
<dbReference type="InterPro" id="IPR003439">
    <property type="entry name" value="ABC_transporter-like_ATP-bd"/>
</dbReference>
<proteinExistence type="predicted"/>
<keyword evidence="6" id="KW-1185">Reference proteome</keyword>
<dbReference type="SUPFAM" id="SSF52540">
    <property type="entry name" value="P-loop containing nucleoside triphosphate hydrolases"/>
    <property type="match status" value="1"/>
</dbReference>
<dbReference type="InParanoid" id="A0A7L9FHA9"/>
<evidence type="ECO:0000256" key="2">
    <source>
        <dbReference type="ARBA" id="ARBA00022741"/>
    </source>
</evidence>
<protein>
    <submittedName>
        <fullName evidence="5">ATP-binding cassette domain-containing protein</fullName>
    </submittedName>
</protein>
<feature type="domain" description="ABC transporter" evidence="4">
    <location>
        <begin position="3"/>
        <end position="226"/>
    </location>
</feature>
<gene>
    <name evidence="5" type="ORF">IG193_01115</name>
</gene>
<keyword evidence="1" id="KW-0813">Transport</keyword>
<dbReference type="RefSeq" id="WP_192819069.1">
    <property type="nucleotide sequence ID" value="NZ_CP062310.1"/>
</dbReference>
<dbReference type="PROSITE" id="PS00211">
    <property type="entry name" value="ABC_TRANSPORTER_1"/>
    <property type="match status" value="1"/>
</dbReference>
<evidence type="ECO:0000259" key="4">
    <source>
        <dbReference type="PROSITE" id="PS50893"/>
    </source>
</evidence>
<dbReference type="Gene3D" id="3.40.50.300">
    <property type="entry name" value="P-loop containing nucleotide triphosphate hydrolases"/>
    <property type="match status" value="1"/>
</dbReference>
<dbReference type="InterPro" id="IPR017871">
    <property type="entry name" value="ABC_transporter-like_CS"/>
</dbReference>
<dbReference type="AlphaFoldDB" id="A0A7L9FHA9"/>
<dbReference type="GO" id="GO:0005524">
    <property type="term" value="F:ATP binding"/>
    <property type="evidence" value="ECO:0007669"/>
    <property type="project" value="UniProtKB-KW"/>
</dbReference>
<accession>A0A7L9FHA9</accession>
<dbReference type="PANTHER" id="PTHR42788:SF13">
    <property type="entry name" value="ALIPHATIC SULFONATES IMPORT ATP-BINDING PROTEIN SSUB"/>
    <property type="match status" value="1"/>
</dbReference>
<name>A0A7L9FHA9_9CREN</name>
<dbReference type="InterPro" id="IPR003593">
    <property type="entry name" value="AAA+_ATPase"/>
</dbReference>
<dbReference type="EMBL" id="CP062310">
    <property type="protein sequence ID" value="QOJ79097.1"/>
    <property type="molecule type" value="Genomic_DNA"/>
</dbReference>
<dbReference type="Pfam" id="PF00005">
    <property type="entry name" value="ABC_tran"/>
    <property type="match status" value="1"/>
</dbReference>
<dbReference type="PROSITE" id="PS50893">
    <property type="entry name" value="ABC_TRANSPORTER_2"/>
    <property type="match status" value="1"/>
</dbReference>
<evidence type="ECO:0000313" key="5">
    <source>
        <dbReference type="EMBL" id="QOJ79097.1"/>
    </source>
</evidence>
<dbReference type="PANTHER" id="PTHR42788">
    <property type="entry name" value="TAURINE IMPORT ATP-BINDING PROTEIN-RELATED"/>
    <property type="match status" value="1"/>
</dbReference>
<evidence type="ECO:0000256" key="3">
    <source>
        <dbReference type="ARBA" id="ARBA00022840"/>
    </source>
</evidence>
<evidence type="ECO:0000313" key="6">
    <source>
        <dbReference type="Proteomes" id="UP000594121"/>
    </source>
</evidence>
<dbReference type="GO" id="GO:0016887">
    <property type="term" value="F:ATP hydrolysis activity"/>
    <property type="evidence" value="ECO:0007669"/>
    <property type="project" value="InterPro"/>
</dbReference>
<organism evidence="5 6">
    <name type="scientific">Infirmifilum lucidum</name>
    <dbReference type="NCBI Taxonomy" id="2776706"/>
    <lineage>
        <taxon>Archaea</taxon>
        <taxon>Thermoproteota</taxon>
        <taxon>Thermoprotei</taxon>
        <taxon>Thermofilales</taxon>
        <taxon>Thermofilaceae</taxon>
        <taxon>Infirmifilum</taxon>
    </lineage>
</organism>
<reference evidence="5 6" key="1">
    <citation type="submission" date="2020-10" db="EMBL/GenBank/DDBJ databases">
        <title>Thermofilum lucidum 3507LT sp. nov. a novel member of Thermofilaceae family isolated from Chile hot spring, and proposal of description order Thermofilales.</title>
        <authorList>
            <person name="Zayulina K.S."/>
            <person name="Elcheninov A.G."/>
            <person name="Toshchakov S.V."/>
            <person name="Kublanov I.V."/>
        </authorList>
    </citation>
    <scope>NUCLEOTIDE SEQUENCE [LARGE SCALE GENOMIC DNA]</scope>
    <source>
        <strain evidence="5 6">3507LT</strain>
    </source>
</reference>
<evidence type="ECO:0000256" key="1">
    <source>
        <dbReference type="ARBA" id="ARBA00022448"/>
    </source>
</evidence>
<dbReference type="InterPro" id="IPR027417">
    <property type="entry name" value="P-loop_NTPase"/>
</dbReference>
<sequence length="230" mass="25078">MSLKAQEVSKSYNGVPVLRRVSVEAPRGRVTCIIGPNGSGKTTLLRIVAFLEKPDSGKMFLDGAELTPGSERIKSIAYLPQRPVALTASVYNNLYLPLRARGLSAAEASARARRYLGLLGLRGLEEKPAQKLSGGQRQLLGVARVLALEPEVLLLDEPTSHLDTANASRVRELVRDYVRERGAIAVVVSHSPQEVRELSDTTVLLVEGSVRRVYASPSEAEEAFKLFYTP</sequence>
<dbReference type="SMART" id="SM00382">
    <property type="entry name" value="AAA"/>
    <property type="match status" value="1"/>
</dbReference>